<dbReference type="RefSeq" id="WP_071506147.1">
    <property type="nucleotide sequence ID" value="NZ_MORL01000026.1"/>
</dbReference>
<dbReference type="GO" id="GO:0004497">
    <property type="term" value="F:monooxygenase activity"/>
    <property type="evidence" value="ECO:0007669"/>
    <property type="project" value="UniProtKB-KW"/>
</dbReference>
<dbReference type="InterPro" id="IPR036188">
    <property type="entry name" value="FAD/NAD-bd_sf"/>
</dbReference>
<dbReference type="PRINTS" id="PR00420">
    <property type="entry name" value="RNGMNOXGNASE"/>
</dbReference>
<accession>A0A1S2VC09</accession>
<dbReference type="InterPro" id="IPR050493">
    <property type="entry name" value="FAD-dep_Monooxygenase_BioMet"/>
</dbReference>
<keyword evidence="5" id="KW-1185">Reference proteome</keyword>
<dbReference type="SUPFAM" id="SSF51905">
    <property type="entry name" value="FAD/NAD(P)-binding domain"/>
    <property type="match status" value="1"/>
</dbReference>
<dbReference type="PANTHER" id="PTHR13789:SF309">
    <property type="entry name" value="PUTATIVE (AFU_ORTHOLOGUE AFUA_6G14510)-RELATED"/>
    <property type="match status" value="1"/>
</dbReference>
<sequence>MNVAITGGGIAGLTTAIALRKAGVSCTIYEAAPDIRPVGAGIALAANAMQAFARLGIQDAIMRKGRLLNAFTIKEPSGRVVTKTDSVAMSQRFGADNFTIHRADLHQTLLSFIDPACIRTNKRCLDITQTPGRVTLHFSDGTSAEADYLLACDGIRSPVRQKLLPDRPLRYAGYTCWRAVVDMPGLTLTEATETWGTEGRFGVVPLTNNQVYWFACINTTPQNEAYKRYTPDDLLWHFGSFHDPIPALLEQTRPDQLIWSDINDLTPIDRYAFGNILLLGDAAHATTPNMGQGACQAIEDAVVLAQEWYKHLTVEAAFQAFEKRRLSRTHAIVNRSRQVGKIAQLSSPMLAAIRNFVFRQIPASVSTKQLESVLTVDF</sequence>
<gene>
    <name evidence="4" type="ORF">BLX24_25955</name>
</gene>
<dbReference type="Proteomes" id="UP000181790">
    <property type="component" value="Unassembled WGS sequence"/>
</dbReference>
<dbReference type="PANTHER" id="PTHR13789">
    <property type="entry name" value="MONOOXYGENASE"/>
    <property type="match status" value="1"/>
</dbReference>
<evidence type="ECO:0000256" key="1">
    <source>
        <dbReference type="ARBA" id="ARBA00023002"/>
    </source>
</evidence>
<comment type="caution">
    <text evidence="4">The sequence shown here is derived from an EMBL/GenBank/DDBJ whole genome shotgun (WGS) entry which is preliminary data.</text>
</comment>
<dbReference type="Gene3D" id="3.50.50.60">
    <property type="entry name" value="FAD/NAD(P)-binding domain"/>
    <property type="match status" value="1"/>
</dbReference>
<evidence type="ECO:0000313" key="5">
    <source>
        <dbReference type="Proteomes" id="UP000181790"/>
    </source>
</evidence>
<evidence type="ECO:0000259" key="3">
    <source>
        <dbReference type="Pfam" id="PF01494"/>
    </source>
</evidence>
<evidence type="ECO:0000256" key="2">
    <source>
        <dbReference type="ARBA" id="ARBA00023033"/>
    </source>
</evidence>
<keyword evidence="1" id="KW-0560">Oxidoreductase</keyword>
<name>A0A1S2VC09_9BACT</name>
<dbReference type="GO" id="GO:0071949">
    <property type="term" value="F:FAD binding"/>
    <property type="evidence" value="ECO:0007669"/>
    <property type="project" value="InterPro"/>
</dbReference>
<proteinExistence type="predicted"/>
<feature type="domain" description="FAD-binding" evidence="3">
    <location>
        <begin position="2"/>
        <end position="335"/>
    </location>
</feature>
<dbReference type="NCBIfam" id="NF005243">
    <property type="entry name" value="PRK06753.1"/>
    <property type="match status" value="1"/>
</dbReference>
<protein>
    <submittedName>
        <fullName evidence="4">Monooxygenase</fullName>
    </submittedName>
</protein>
<keyword evidence="2 4" id="KW-0503">Monooxygenase</keyword>
<organism evidence="4 5">
    <name type="scientific">Arsenicibacter rosenii</name>
    <dbReference type="NCBI Taxonomy" id="1750698"/>
    <lineage>
        <taxon>Bacteria</taxon>
        <taxon>Pseudomonadati</taxon>
        <taxon>Bacteroidota</taxon>
        <taxon>Cytophagia</taxon>
        <taxon>Cytophagales</taxon>
        <taxon>Spirosomataceae</taxon>
        <taxon>Arsenicibacter</taxon>
    </lineage>
</organism>
<reference evidence="4 5" key="1">
    <citation type="submission" date="2016-10" db="EMBL/GenBank/DDBJ databases">
        <title>Arsenicibacter rosenii gen. nov., sp. nov., an efficient arsenic-methylating bacterium isolated from an arsenic-contaminated paddy soil.</title>
        <authorList>
            <person name="Huang K."/>
        </authorList>
    </citation>
    <scope>NUCLEOTIDE SEQUENCE [LARGE SCALE GENOMIC DNA]</scope>
    <source>
        <strain evidence="4 5">SM-1</strain>
    </source>
</reference>
<dbReference type="AlphaFoldDB" id="A0A1S2VC09"/>
<dbReference type="OrthoDB" id="9766816at2"/>
<dbReference type="InterPro" id="IPR002938">
    <property type="entry name" value="FAD-bd"/>
</dbReference>
<evidence type="ECO:0000313" key="4">
    <source>
        <dbReference type="EMBL" id="OIN56243.1"/>
    </source>
</evidence>
<dbReference type="Pfam" id="PF01494">
    <property type="entry name" value="FAD_binding_3"/>
    <property type="match status" value="1"/>
</dbReference>
<dbReference type="EMBL" id="MORL01000026">
    <property type="protein sequence ID" value="OIN56243.1"/>
    <property type="molecule type" value="Genomic_DNA"/>
</dbReference>